<dbReference type="EMBL" id="UYYG01001164">
    <property type="protein sequence ID" value="VDN57970.1"/>
    <property type="molecule type" value="Genomic_DNA"/>
</dbReference>
<dbReference type="WBParaSite" id="DME_0000393801-mRNA-1">
    <property type="protein sequence ID" value="DME_0000393801-mRNA-1"/>
    <property type="gene ID" value="DME_0000393801"/>
</dbReference>
<evidence type="ECO:0000313" key="3">
    <source>
        <dbReference type="Proteomes" id="UP000038040"/>
    </source>
</evidence>
<dbReference type="Proteomes" id="UP000274756">
    <property type="component" value="Unassembled WGS sequence"/>
</dbReference>
<sequence>MGNNADIIAIFGNSDSESDDNELTQKCVKRKKSTETIDRSDSNLISEKESSIESRKFEKINELDNRLSKGSELELEKNELNEKTSSTNSVSPLTISNGDLMMMFVSAVKNLNLDGKTEKANALDHIAPVVLEIMRIAMKKVQANEEVDVGALITEQVRNFLDTDRHNVERLTLCTDVIIPLVQSVILKIRVHDYYDYYEEKNSNKTACKKYSKEEIEKKCLDSKMNKLKRICEERKRKAAEDETNQEESISNVNDKIHQKIISQQVIALMTIELALI</sequence>
<dbReference type="AlphaFoldDB" id="A0A0N4U9Z3"/>
<evidence type="ECO:0000256" key="1">
    <source>
        <dbReference type="SAM" id="MobiDB-lite"/>
    </source>
</evidence>
<proteinExistence type="predicted"/>
<evidence type="ECO:0000313" key="2">
    <source>
        <dbReference type="EMBL" id="VDN57970.1"/>
    </source>
</evidence>
<keyword evidence="4" id="KW-1185">Reference proteome</keyword>
<feature type="region of interest" description="Disordered" evidence="1">
    <location>
        <begin position="12"/>
        <end position="42"/>
    </location>
</feature>
<accession>A0A0N4U9Z3</accession>
<evidence type="ECO:0000313" key="5">
    <source>
        <dbReference type="WBParaSite" id="DME_0000393801-mRNA-1"/>
    </source>
</evidence>
<evidence type="ECO:0000313" key="4">
    <source>
        <dbReference type="Proteomes" id="UP000274756"/>
    </source>
</evidence>
<reference evidence="5" key="1">
    <citation type="submission" date="2017-02" db="UniProtKB">
        <authorList>
            <consortium name="WormBaseParasite"/>
        </authorList>
    </citation>
    <scope>IDENTIFICATION</scope>
</reference>
<reference evidence="2 4" key="2">
    <citation type="submission" date="2018-11" db="EMBL/GenBank/DDBJ databases">
        <authorList>
            <consortium name="Pathogen Informatics"/>
        </authorList>
    </citation>
    <scope>NUCLEOTIDE SEQUENCE [LARGE SCALE GENOMIC DNA]</scope>
</reference>
<dbReference type="Proteomes" id="UP000038040">
    <property type="component" value="Unplaced"/>
</dbReference>
<name>A0A0N4U9Z3_DRAME</name>
<protein>
    <submittedName>
        <fullName evidence="2 5">Uncharacterized protein</fullName>
    </submittedName>
</protein>
<gene>
    <name evidence="2" type="ORF">DME_LOCUS7943</name>
</gene>
<organism evidence="3 5">
    <name type="scientific">Dracunculus medinensis</name>
    <name type="common">Guinea worm</name>
    <dbReference type="NCBI Taxonomy" id="318479"/>
    <lineage>
        <taxon>Eukaryota</taxon>
        <taxon>Metazoa</taxon>
        <taxon>Ecdysozoa</taxon>
        <taxon>Nematoda</taxon>
        <taxon>Chromadorea</taxon>
        <taxon>Rhabditida</taxon>
        <taxon>Spirurina</taxon>
        <taxon>Dracunculoidea</taxon>
        <taxon>Dracunculidae</taxon>
        <taxon>Dracunculus</taxon>
    </lineage>
</organism>
<feature type="compositionally biased region" description="Basic and acidic residues" evidence="1">
    <location>
        <begin position="33"/>
        <end position="42"/>
    </location>
</feature>